<dbReference type="AlphaFoldDB" id="A0ABD4RIY9"/>
<keyword evidence="6" id="KW-0032">Aminotransferase</keyword>
<dbReference type="PANTHER" id="PTHR42743">
    <property type="entry name" value="AMINO-ACID AMINOTRANSFERASE"/>
    <property type="match status" value="1"/>
</dbReference>
<dbReference type="Pfam" id="PF01063">
    <property type="entry name" value="Aminotran_4"/>
    <property type="match status" value="1"/>
</dbReference>
<dbReference type="InterPro" id="IPR043131">
    <property type="entry name" value="BCAT-like_N"/>
</dbReference>
<dbReference type="InterPro" id="IPR001544">
    <property type="entry name" value="Aminotrans_IV"/>
</dbReference>
<evidence type="ECO:0000256" key="5">
    <source>
        <dbReference type="RuleBase" id="RU004516"/>
    </source>
</evidence>
<dbReference type="InterPro" id="IPR050571">
    <property type="entry name" value="Class-IV_PLP-Dep_Aminotrnsfr"/>
</dbReference>
<keyword evidence="3 5" id="KW-0663">Pyridoxal phosphate</keyword>
<evidence type="ECO:0000256" key="1">
    <source>
        <dbReference type="ARBA" id="ARBA00001933"/>
    </source>
</evidence>
<sequence>MEAINEFYLEDGNLQSIENYTEDTKEKERIIYEVLRVIDGTPLFLEEHIDRMKNTFDHMQKSFMYTYEKIEEFTTSLIKANKIKEGNIKITFDIKTDTMKVYSIKHSYPTKEMYSNGVETILYYGERVNPNAKVVDSDFRKKVSEEIESSKVFEAILVDNQGYITEGSKSNIFMIKDNTLITSKTEKVLPGVTRQKILEIARKNNINIQEKNVLDKELNKFQAMFISGTSPKILPISKIGGIDMDINNEIISILKIKFDELIKEYIENKKI</sequence>
<protein>
    <submittedName>
        <fullName evidence="6">Aminotransferase class IV</fullName>
    </submittedName>
</protein>
<dbReference type="InterPro" id="IPR018300">
    <property type="entry name" value="Aminotrans_IV_CS"/>
</dbReference>
<dbReference type="GeneID" id="66301191"/>
<dbReference type="GO" id="GO:0008483">
    <property type="term" value="F:transaminase activity"/>
    <property type="evidence" value="ECO:0007669"/>
    <property type="project" value="UniProtKB-KW"/>
</dbReference>
<dbReference type="SUPFAM" id="SSF56752">
    <property type="entry name" value="D-aminoacid aminotransferase-like PLP-dependent enzymes"/>
    <property type="match status" value="1"/>
</dbReference>
<evidence type="ECO:0000256" key="2">
    <source>
        <dbReference type="ARBA" id="ARBA00009320"/>
    </source>
</evidence>
<accession>A0ABD4RIY9</accession>
<dbReference type="GO" id="GO:0046394">
    <property type="term" value="P:carboxylic acid biosynthetic process"/>
    <property type="evidence" value="ECO:0007669"/>
    <property type="project" value="UniProtKB-ARBA"/>
</dbReference>
<comment type="caution">
    <text evidence="6">The sequence shown here is derived from an EMBL/GenBank/DDBJ whole genome shotgun (WGS) entry which is preliminary data.</text>
</comment>
<dbReference type="InterPro" id="IPR043132">
    <property type="entry name" value="BCAT-like_C"/>
</dbReference>
<proteinExistence type="inferred from homology"/>
<dbReference type="Proteomes" id="UP000775179">
    <property type="component" value="Unassembled WGS sequence"/>
</dbReference>
<evidence type="ECO:0000313" key="6">
    <source>
        <dbReference type="EMBL" id="MBX7291100.1"/>
    </source>
</evidence>
<dbReference type="PANTHER" id="PTHR42743:SF11">
    <property type="entry name" value="AMINODEOXYCHORISMATE LYASE"/>
    <property type="match status" value="1"/>
</dbReference>
<evidence type="ECO:0000256" key="3">
    <source>
        <dbReference type="ARBA" id="ARBA00022898"/>
    </source>
</evidence>
<dbReference type="RefSeq" id="WP_021875183.1">
    <property type="nucleotide sequence ID" value="NZ_CP018624.1"/>
</dbReference>
<name>A0ABD4RIY9_9CLOT</name>
<dbReference type="Gene3D" id="3.20.10.10">
    <property type="entry name" value="D-amino Acid Aminotransferase, subunit A, domain 2"/>
    <property type="match status" value="1"/>
</dbReference>
<dbReference type="KEGG" id="cchv:BTM20_04880"/>
<comment type="cofactor">
    <cofactor evidence="1 5">
        <name>pyridoxal 5'-phosphate</name>
        <dbReference type="ChEBI" id="CHEBI:597326"/>
    </cofactor>
</comment>
<dbReference type="CDD" id="cd00449">
    <property type="entry name" value="PLPDE_IV"/>
    <property type="match status" value="1"/>
</dbReference>
<comment type="similarity">
    <text evidence="2 4">Belongs to the class-IV pyridoxal-phosphate-dependent aminotransferase family.</text>
</comment>
<reference evidence="6 7" key="1">
    <citation type="submission" date="2021-08" db="EMBL/GenBank/DDBJ databases">
        <title>Genome sequence analysis of Clostridium chauvoei strains of European origin and evaluation of typing options for outbreak investigations.</title>
        <authorList>
            <person name="Abdel-Glil M."/>
            <person name="Thomas P."/>
            <person name="Seyboldt C."/>
        </authorList>
    </citation>
    <scope>NUCLEOTIDE SEQUENCE [LARGE SCALE GENOMIC DNA]</scope>
    <source>
        <strain evidence="6 7">S0260-09</strain>
    </source>
</reference>
<organism evidence="6 7">
    <name type="scientific">Clostridium chauvoei</name>
    <dbReference type="NCBI Taxonomy" id="46867"/>
    <lineage>
        <taxon>Bacteria</taxon>
        <taxon>Bacillati</taxon>
        <taxon>Bacillota</taxon>
        <taxon>Clostridia</taxon>
        <taxon>Eubacteriales</taxon>
        <taxon>Clostridiaceae</taxon>
        <taxon>Clostridium</taxon>
    </lineage>
</organism>
<evidence type="ECO:0000256" key="4">
    <source>
        <dbReference type="RuleBase" id="RU004106"/>
    </source>
</evidence>
<dbReference type="InterPro" id="IPR036038">
    <property type="entry name" value="Aminotransferase-like"/>
</dbReference>
<evidence type="ECO:0000313" key="7">
    <source>
        <dbReference type="Proteomes" id="UP000775179"/>
    </source>
</evidence>
<gene>
    <name evidence="6" type="ORF">K4H94_08695</name>
</gene>
<dbReference type="Gene3D" id="3.30.470.10">
    <property type="match status" value="1"/>
</dbReference>
<keyword evidence="6" id="KW-0808">Transferase</keyword>
<dbReference type="PROSITE" id="PS00770">
    <property type="entry name" value="AA_TRANSFER_CLASS_4"/>
    <property type="match status" value="1"/>
</dbReference>
<dbReference type="EMBL" id="JAIFTX010000017">
    <property type="protein sequence ID" value="MBX7291100.1"/>
    <property type="molecule type" value="Genomic_DNA"/>
</dbReference>